<feature type="domain" description="TIM-barrel" evidence="5">
    <location>
        <begin position="614"/>
        <end position="876"/>
    </location>
</feature>
<dbReference type="InterPro" id="IPR004155">
    <property type="entry name" value="PBS_lyase_HEAT"/>
</dbReference>
<dbReference type="Gene3D" id="3.40.50.12030">
    <property type="entry name" value="Uncharacterised protein family UPF0261, NC domain"/>
    <property type="match status" value="1"/>
</dbReference>
<dbReference type="InterPro" id="IPR051353">
    <property type="entry name" value="Tobamovirus_resist_UPF0261"/>
</dbReference>
<feature type="domain" description="HpcH/HpaI aldolase/citrate lyase" evidence="3">
    <location>
        <begin position="18"/>
        <end position="242"/>
    </location>
</feature>
<dbReference type="SUPFAM" id="SSF48371">
    <property type="entry name" value="ARM repeat"/>
    <property type="match status" value="1"/>
</dbReference>
<evidence type="ECO:0000313" key="7">
    <source>
        <dbReference type="EMBL" id="CAI3971484.1"/>
    </source>
</evidence>
<dbReference type="Gene3D" id="3.20.20.70">
    <property type="entry name" value="Aldolase class I"/>
    <property type="match status" value="1"/>
</dbReference>
<proteinExistence type="predicted"/>
<dbReference type="Pfam" id="PF09370">
    <property type="entry name" value="PEP_hydrolase"/>
    <property type="match status" value="1"/>
</dbReference>
<dbReference type="Pfam" id="PF03328">
    <property type="entry name" value="HpcH_HpaI"/>
    <property type="match status" value="1"/>
</dbReference>
<keyword evidence="1" id="KW-0479">Metal-binding</keyword>
<dbReference type="CDD" id="cd15488">
    <property type="entry name" value="Tm-1-like"/>
    <property type="match status" value="1"/>
</dbReference>
<feature type="domain" description="UPF0261" evidence="6">
    <location>
        <begin position="401"/>
        <end position="602"/>
    </location>
</feature>
<keyword evidence="9" id="KW-1185">Reference proteome</keyword>
<dbReference type="InterPro" id="IPR005000">
    <property type="entry name" value="Aldolase/citrate-lyase_domain"/>
</dbReference>
<dbReference type="InterPro" id="IPR011989">
    <property type="entry name" value="ARM-like"/>
</dbReference>
<feature type="coiled-coil region" evidence="2">
    <location>
        <begin position="905"/>
        <end position="932"/>
    </location>
</feature>
<dbReference type="GO" id="GO:0046872">
    <property type="term" value="F:metal ion binding"/>
    <property type="evidence" value="ECO:0007669"/>
    <property type="project" value="UniProtKB-KW"/>
</dbReference>
<reference evidence="7" key="1">
    <citation type="submission" date="2022-10" db="EMBL/GenBank/DDBJ databases">
        <authorList>
            <person name="Chen Y."/>
            <person name="Dougan E. K."/>
            <person name="Chan C."/>
            <person name="Rhodes N."/>
            <person name="Thang M."/>
        </authorList>
    </citation>
    <scope>NUCLEOTIDE SEQUENCE</scope>
</reference>
<dbReference type="InterPro" id="IPR009215">
    <property type="entry name" value="TIM-br_IGPS-like"/>
</dbReference>
<dbReference type="Pfam" id="PF23189">
    <property type="entry name" value="UPF0261_C"/>
    <property type="match status" value="1"/>
</dbReference>
<dbReference type="OrthoDB" id="1621678at2759"/>
<dbReference type="Gene3D" id="1.25.10.10">
    <property type="entry name" value="Leucine-rich Repeat Variant"/>
    <property type="match status" value="1"/>
</dbReference>
<accession>A0A9P1BDM0</accession>
<evidence type="ECO:0000256" key="2">
    <source>
        <dbReference type="SAM" id="Coils"/>
    </source>
</evidence>
<organism evidence="7">
    <name type="scientific">Cladocopium goreaui</name>
    <dbReference type="NCBI Taxonomy" id="2562237"/>
    <lineage>
        <taxon>Eukaryota</taxon>
        <taxon>Sar</taxon>
        <taxon>Alveolata</taxon>
        <taxon>Dinophyceae</taxon>
        <taxon>Suessiales</taxon>
        <taxon>Symbiodiniaceae</taxon>
        <taxon>Cladocopium</taxon>
    </lineage>
</organism>
<dbReference type="InterPro" id="IPR015813">
    <property type="entry name" value="Pyrv/PenolPyrv_kinase-like_dom"/>
</dbReference>
<dbReference type="InterPro" id="IPR013785">
    <property type="entry name" value="Aldolase_TIM"/>
</dbReference>
<keyword evidence="2" id="KW-0175">Coiled coil</keyword>
<dbReference type="Pfam" id="PF13646">
    <property type="entry name" value="HEAT_2"/>
    <property type="match status" value="1"/>
</dbReference>
<dbReference type="GO" id="GO:0003824">
    <property type="term" value="F:catalytic activity"/>
    <property type="evidence" value="ECO:0007669"/>
    <property type="project" value="InterPro"/>
</dbReference>
<evidence type="ECO:0000259" key="3">
    <source>
        <dbReference type="Pfam" id="PF03328"/>
    </source>
</evidence>
<dbReference type="PANTHER" id="PTHR31862">
    <property type="entry name" value="UPF0261 DOMAIN PROTEIN (AFU_ORTHOLOGUE AFUA_1G10120)"/>
    <property type="match status" value="1"/>
</dbReference>
<dbReference type="SUPFAM" id="SSF51621">
    <property type="entry name" value="Phosphoenolpyruvate/pyruvate domain"/>
    <property type="match status" value="2"/>
</dbReference>
<dbReference type="Pfam" id="PF06792">
    <property type="entry name" value="UPF0261"/>
    <property type="match status" value="1"/>
</dbReference>
<evidence type="ECO:0000259" key="5">
    <source>
        <dbReference type="Pfam" id="PF09370"/>
    </source>
</evidence>
<feature type="domain" description="UPF0261" evidence="4">
    <location>
        <begin position="258"/>
        <end position="390"/>
    </location>
</feature>
<name>A0A9P1BDM0_9DINO</name>
<evidence type="ECO:0000259" key="4">
    <source>
        <dbReference type="Pfam" id="PF06792"/>
    </source>
</evidence>
<dbReference type="EMBL" id="CAMXCT010000001">
    <property type="protein sequence ID" value="CAI3971484.1"/>
    <property type="molecule type" value="Genomic_DNA"/>
</dbReference>
<dbReference type="PANTHER" id="PTHR31862:SF1">
    <property type="entry name" value="UPF0261 DOMAIN PROTEIN (AFU_ORTHOLOGUE AFUA_1G10120)"/>
    <property type="match status" value="1"/>
</dbReference>
<dbReference type="EMBL" id="CAMXCT030000001">
    <property type="protein sequence ID" value="CAL4758796.1"/>
    <property type="molecule type" value="Genomic_DNA"/>
</dbReference>
<protein>
    <submittedName>
        <fullName evidence="8">ToMV susceptible protein tm-1(GCR26) (Disease susceptible protein tm-1) (Protein p80(GCR26))</fullName>
    </submittedName>
</protein>
<evidence type="ECO:0000259" key="6">
    <source>
        <dbReference type="Pfam" id="PF23189"/>
    </source>
</evidence>
<dbReference type="EMBL" id="CAMXCT020000001">
    <property type="protein sequence ID" value="CAL1124859.1"/>
    <property type="molecule type" value="Genomic_DNA"/>
</dbReference>
<dbReference type="InterPro" id="IPR040442">
    <property type="entry name" value="Pyrv_kinase-like_dom_sf"/>
</dbReference>
<evidence type="ECO:0000256" key="1">
    <source>
        <dbReference type="ARBA" id="ARBA00022723"/>
    </source>
</evidence>
<dbReference type="AlphaFoldDB" id="A0A9P1BDM0"/>
<evidence type="ECO:0000313" key="9">
    <source>
        <dbReference type="Proteomes" id="UP001152797"/>
    </source>
</evidence>
<dbReference type="Gene3D" id="3.20.20.60">
    <property type="entry name" value="Phosphoenolpyruvate-binding domains"/>
    <property type="match status" value="1"/>
</dbReference>
<comment type="caution">
    <text evidence="7">The sequence shown here is derived from an EMBL/GenBank/DDBJ whole genome shotgun (WGS) entry which is preliminary data.</text>
</comment>
<reference evidence="8 9" key="2">
    <citation type="submission" date="2024-05" db="EMBL/GenBank/DDBJ databases">
        <authorList>
            <person name="Chen Y."/>
            <person name="Shah S."/>
            <person name="Dougan E. K."/>
            <person name="Thang M."/>
            <person name="Chan C."/>
        </authorList>
    </citation>
    <scope>NUCLEOTIDE SEQUENCE [LARGE SCALE GENOMIC DNA]</scope>
</reference>
<sequence length="1090" mass="115930">MRTNPVKRKLQAGQPSFGTWLSLGDLYATRVLARMGFDWLTLDIEHSAIDWSQAAMIFAAIADAGCVPLARVPKGNHDYIKRVLDAGAWGIVVPMVDTVEQAKIAIAAAKYPPVGNRSLGGGMHAMNFDTSAGEYYQKANDEILVILQTESPTGVQNAKEIYSLQGCDGIFVGPVDLRANMRAPDGTEATDDEFEDELAQIVKIGKETGTPTGMHTMDANAALSRAEQGMQFIAIGSDLRLMTVAAAEVIAKVAPEAAGKVADISREAFFAAGDSSLAELQQQADRGKAITAAATAAANLLQQEHAAGKVDGVLGIGGSAGSTIATSAMRALPLGVPKLMVSTLASGQVRQYVGDKDILMLNSVVDILGVNRISRLIFDEAARAMAGMVTLGCDESTEADRPLVAATMFGVTTPCVQRAREVLEQAGFEVLVFHATGGGGQAMESLIEDGLISGVLDITTTELADELVGGVLSAGPARLTAATIQGVPQVVSVGATDMVNFHAPDTVPVKFAERVFYEHNPTVTLMRTTREENRKLGAEIGRKVAPAGNKAVILLPERGVSAIDAEGKPFDDPQARNELFTAVEQNAGEVECRRIDAHINDELQGMSLFSREAILTNLKAKLQAGKPIIGGGAGTGISAKLAEAGDIDLLVIYNSGRFRMGGRGSLAGLMPYGDANGIVMDMAREVLPVVKHTPVLAGVCGTDPFRVMKLFLAEVDRCGFSGVQNFPTVGLIDGTFRANLEETGMSFGLEVDMIRMAHEMDLLTTPYAFNPDEAAAMAGAGADILIPHMGLTTKGSIGAETALTLEESAKRVQAMHDAAKRVNNDIMVLCHGGPIAEPEDAQYILDHTEGIVGFYGASSMERLPVEPAITNRVREFGIFTGCADMPRPAWMAKDSAKEDAQIAGVRDSALELERLEDLADDAKKMEAAEQETVSQQLAQQLAAESDPIIRAQLIRTLAAYPTSTAALMLKQGLRDTSKDVRVLCCEKLGERDDPETAKLLAEVIASDTDIDVRLAAARGLGEMEDTQALDGLAVALDDPNPAMRRRAVVSLQNVTGRDYGGDITAWRQYVQGTEPQLDTPSIAERIRDVF</sequence>
<dbReference type="Proteomes" id="UP001152797">
    <property type="component" value="Unassembled WGS sequence"/>
</dbReference>
<dbReference type="InterPro" id="IPR016024">
    <property type="entry name" value="ARM-type_fold"/>
</dbReference>
<evidence type="ECO:0000313" key="8">
    <source>
        <dbReference type="EMBL" id="CAL4758796.1"/>
    </source>
</evidence>
<dbReference type="InterPro" id="IPR044122">
    <property type="entry name" value="UPF0261_N"/>
</dbReference>
<dbReference type="InterPro" id="IPR056778">
    <property type="entry name" value="UPF0261_C"/>
</dbReference>
<gene>
    <name evidence="7" type="ORF">C1SCF055_LOCUS74</name>
</gene>
<dbReference type="SMART" id="SM00567">
    <property type="entry name" value="EZ_HEAT"/>
    <property type="match status" value="2"/>
</dbReference>
<dbReference type="NCBIfam" id="NF002674">
    <property type="entry name" value="PRK02399.1-2"/>
    <property type="match status" value="1"/>
</dbReference>